<dbReference type="PANTHER" id="PTHR38445">
    <property type="entry name" value="HTH-TYPE TRANSCRIPTIONAL REPRESSOR YTRA"/>
    <property type="match status" value="1"/>
</dbReference>
<dbReference type="InterPro" id="IPR028082">
    <property type="entry name" value="Peripla_BP_I"/>
</dbReference>
<feature type="domain" description="HTH gntR-type" evidence="4">
    <location>
        <begin position="12"/>
        <end position="80"/>
    </location>
</feature>
<dbReference type="PROSITE" id="PS50949">
    <property type="entry name" value="HTH_GNTR"/>
    <property type="match status" value="1"/>
</dbReference>
<protein>
    <submittedName>
        <fullName evidence="5">Substrate-binding family protein</fullName>
    </submittedName>
</protein>
<dbReference type="Gene3D" id="1.10.10.10">
    <property type="entry name" value="Winged helix-like DNA-binding domain superfamily/Winged helix DNA-binding domain"/>
    <property type="match status" value="1"/>
</dbReference>
<evidence type="ECO:0000256" key="2">
    <source>
        <dbReference type="ARBA" id="ARBA00023125"/>
    </source>
</evidence>
<dbReference type="GO" id="GO:0003700">
    <property type="term" value="F:DNA-binding transcription factor activity"/>
    <property type="evidence" value="ECO:0007669"/>
    <property type="project" value="InterPro"/>
</dbReference>
<dbReference type="OrthoDB" id="742238at2"/>
<evidence type="ECO:0000256" key="3">
    <source>
        <dbReference type="ARBA" id="ARBA00023163"/>
    </source>
</evidence>
<dbReference type="InterPro" id="IPR036388">
    <property type="entry name" value="WH-like_DNA-bd_sf"/>
</dbReference>
<keyword evidence="2" id="KW-0238">DNA-binding</keyword>
<evidence type="ECO:0000313" key="6">
    <source>
        <dbReference type="Proteomes" id="UP000248790"/>
    </source>
</evidence>
<dbReference type="SUPFAM" id="SSF46785">
    <property type="entry name" value="Winged helix' DNA-binding domain"/>
    <property type="match status" value="1"/>
</dbReference>
<dbReference type="RefSeq" id="WP_111628096.1">
    <property type="nucleotide sequence ID" value="NZ_QLMC01000002.1"/>
</dbReference>
<dbReference type="Pfam" id="PF00392">
    <property type="entry name" value="GntR"/>
    <property type="match status" value="1"/>
</dbReference>
<keyword evidence="1" id="KW-0805">Transcription regulation</keyword>
<dbReference type="EMBL" id="QLMC01000002">
    <property type="protein sequence ID" value="RAK00347.1"/>
    <property type="molecule type" value="Genomic_DNA"/>
</dbReference>
<name>A0A327X9K2_LARAB</name>
<dbReference type="InterPro" id="IPR046335">
    <property type="entry name" value="LacI/GalR-like_sensor"/>
</dbReference>
<accession>A0A327X9K2</accession>
<evidence type="ECO:0000259" key="4">
    <source>
        <dbReference type="PROSITE" id="PS50949"/>
    </source>
</evidence>
<evidence type="ECO:0000313" key="5">
    <source>
        <dbReference type="EMBL" id="RAK00347.1"/>
    </source>
</evidence>
<dbReference type="InterPro" id="IPR036390">
    <property type="entry name" value="WH_DNA-bd_sf"/>
</dbReference>
<reference evidence="5 6" key="1">
    <citation type="submission" date="2018-06" db="EMBL/GenBank/DDBJ databases">
        <title>Genomic Encyclopedia of Archaeal and Bacterial Type Strains, Phase II (KMG-II): from individual species to whole genera.</title>
        <authorList>
            <person name="Goeker M."/>
        </authorList>
    </citation>
    <scope>NUCLEOTIDE SEQUENCE [LARGE SCALE GENOMIC DNA]</scope>
    <source>
        <strain evidence="5 6">DSM 21851</strain>
    </source>
</reference>
<keyword evidence="3" id="KW-0804">Transcription</keyword>
<dbReference type="AlphaFoldDB" id="A0A327X9K2"/>
<dbReference type="SUPFAM" id="SSF53822">
    <property type="entry name" value="Periplasmic binding protein-like I"/>
    <property type="match status" value="1"/>
</dbReference>
<dbReference type="CDD" id="cd07377">
    <property type="entry name" value="WHTH_GntR"/>
    <property type="match status" value="1"/>
</dbReference>
<dbReference type="PANTHER" id="PTHR38445:SF10">
    <property type="entry name" value="GNTR-FAMILY TRANSCRIPTIONAL REGULATOR"/>
    <property type="match status" value="1"/>
</dbReference>
<dbReference type="Pfam" id="PF13377">
    <property type="entry name" value="Peripla_BP_3"/>
    <property type="match status" value="1"/>
</dbReference>
<proteinExistence type="predicted"/>
<organism evidence="5 6">
    <name type="scientific">Larkinella arboricola</name>
    <dbReference type="NCBI Taxonomy" id="643671"/>
    <lineage>
        <taxon>Bacteria</taxon>
        <taxon>Pseudomonadati</taxon>
        <taxon>Bacteroidota</taxon>
        <taxon>Cytophagia</taxon>
        <taxon>Cytophagales</taxon>
        <taxon>Spirosomataceae</taxon>
        <taxon>Larkinella</taxon>
    </lineage>
</organism>
<evidence type="ECO:0000256" key="1">
    <source>
        <dbReference type="ARBA" id="ARBA00023015"/>
    </source>
</evidence>
<comment type="caution">
    <text evidence="5">The sequence shown here is derived from an EMBL/GenBank/DDBJ whole genome shotgun (WGS) entry which is preliminary data.</text>
</comment>
<dbReference type="InterPro" id="IPR000524">
    <property type="entry name" value="Tscrpt_reg_HTH_GntR"/>
</dbReference>
<dbReference type="Gene3D" id="3.40.50.2300">
    <property type="match status" value="1"/>
</dbReference>
<dbReference type="GO" id="GO:0003677">
    <property type="term" value="F:DNA binding"/>
    <property type="evidence" value="ECO:0007669"/>
    <property type="project" value="UniProtKB-KW"/>
</dbReference>
<dbReference type="SMART" id="SM00345">
    <property type="entry name" value="HTH_GNTR"/>
    <property type="match status" value="1"/>
</dbReference>
<dbReference type="Proteomes" id="UP000248790">
    <property type="component" value="Unassembled WGS sequence"/>
</dbReference>
<sequence length="338" mass="39308">MIDLHIESQSSVPKYRQIVNAVINGIEIGTLKRDQQLPSINELSEEYYLARDTVEKAYNYLKKEGIIQAVQGKGFFIRRDGPGQLRVLLLINKFSAYKKIIYYAMVNALGPNAVVDLRIHHHSAQRFKKLLEENLGQYHYYVVMPHFYEETEQVNVVKLLEQIPANELIILDREIPELKGDYSVVYQQFDRDIYEALESGLDVLEKYRKLTLVFPREVYYPREIVRGFRNFCVHYHKEFEQLDTLTGRELQPGTAYIVLEDGDLVELVRQAKQRGWQLGHDIGVLAFNETPLKEVLADGIAVLSTDHEKMGETAARFILEKRHEKVKNPFQLIRRASL</sequence>
<dbReference type="PRINTS" id="PR00035">
    <property type="entry name" value="HTHGNTR"/>
</dbReference>
<gene>
    <name evidence="5" type="ORF">LX87_02049</name>
</gene>
<keyword evidence="6" id="KW-1185">Reference proteome</keyword>